<dbReference type="GO" id="GO:0071949">
    <property type="term" value="F:FAD binding"/>
    <property type="evidence" value="ECO:0007669"/>
    <property type="project" value="InterPro"/>
</dbReference>
<name>A0A7G1KMI7_9NOCA</name>
<dbReference type="Pfam" id="PF01494">
    <property type="entry name" value="FAD_binding_3"/>
    <property type="match status" value="1"/>
</dbReference>
<dbReference type="RefSeq" id="WP_187683456.1">
    <property type="nucleotide sequence ID" value="NZ_AP023396.1"/>
</dbReference>
<dbReference type="InterPro" id="IPR050641">
    <property type="entry name" value="RIFMO-like"/>
</dbReference>
<dbReference type="AlphaFoldDB" id="A0A7G1KMI7"/>
<dbReference type="InterPro" id="IPR036249">
    <property type="entry name" value="Thioredoxin-like_sf"/>
</dbReference>
<dbReference type="GeneID" id="80348626"/>
<keyword evidence="3" id="KW-0285">Flavoprotein</keyword>
<evidence type="ECO:0000313" key="7">
    <source>
        <dbReference type="Proteomes" id="UP000516173"/>
    </source>
</evidence>
<evidence type="ECO:0000256" key="1">
    <source>
        <dbReference type="ARBA" id="ARBA00001974"/>
    </source>
</evidence>
<dbReference type="InterPro" id="IPR002938">
    <property type="entry name" value="FAD-bd"/>
</dbReference>
<evidence type="ECO:0000313" key="6">
    <source>
        <dbReference type="EMBL" id="BCK56378.1"/>
    </source>
</evidence>
<accession>A0A7G1KMI7</accession>
<evidence type="ECO:0000256" key="3">
    <source>
        <dbReference type="ARBA" id="ARBA00022630"/>
    </source>
</evidence>
<reference evidence="6 7" key="1">
    <citation type="submission" date="2020-08" db="EMBL/GenBank/DDBJ databases">
        <title>Genome Sequencing of Nocardia wallacei strain FMUON74 and assembly.</title>
        <authorList>
            <person name="Toyokawa M."/>
            <person name="Uesaka K."/>
        </authorList>
    </citation>
    <scope>NUCLEOTIDE SEQUENCE [LARGE SCALE GENOMIC DNA]</scope>
    <source>
        <strain evidence="6 7">FMUON74</strain>
    </source>
</reference>
<keyword evidence="4" id="KW-0274">FAD</keyword>
<dbReference type="Pfam" id="PF21274">
    <property type="entry name" value="Rng_hyd_C"/>
    <property type="match status" value="1"/>
</dbReference>
<dbReference type="EMBL" id="AP023396">
    <property type="protein sequence ID" value="BCK56378.1"/>
    <property type="molecule type" value="Genomic_DNA"/>
</dbReference>
<dbReference type="InterPro" id="IPR036188">
    <property type="entry name" value="FAD/NAD-bd_sf"/>
</dbReference>
<dbReference type="KEGG" id="nwl:NWFMUON74_41500"/>
<gene>
    <name evidence="6" type="primary">mhpA_3</name>
    <name evidence="6" type="ORF">NWFMUON74_41500</name>
</gene>
<dbReference type="Gene3D" id="3.30.70.2450">
    <property type="match status" value="1"/>
</dbReference>
<proteinExistence type="inferred from homology"/>
<dbReference type="Gene3D" id="3.50.50.60">
    <property type="entry name" value="FAD/NAD(P)-binding domain"/>
    <property type="match status" value="1"/>
</dbReference>
<feature type="domain" description="FAD-binding" evidence="5">
    <location>
        <begin position="5"/>
        <end position="346"/>
    </location>
</feature>
<organism evidence="6 7">
    <name type="scientific">Nocardia wallacei</name>
    <dbReference type="NCBI Taxonomy" id="480035"/>
    <lineage>
        <taxon>Bacteria</taxon>
        <taxon>Bacillati</taxon>
        <taxon>Actinomycetota</taxon>
        <taxon>Actinomycetes</taxon>
        <taxon>Mycobacteriales</taxon>
        <taxon>Nocardiaceae</taxon>
        <taxon>Nocardia</taxon>
    </lineage>
</organism>
<dbReference type="PANTHER" id="PTHR43004">
    <property type="entry name" value="TRK SYSTEM POTASSIUM UPTAKE PROTEIN"/>
    <property type="match status" value="1"/>
</dbReference>
<dbReference type="SUPFAM" id="SSF51905">
    <property type="entry name" value="FAD/NAD(P)-binding domain"/>
    <property type="match status" value="1"/>
</dbReference>
<evidence type="ECO:0000256" key="2">
    <source>
        <dbReference type="ARBA" id="ARBA00007801"/>
    </source>
</evidence>
<keyword evidence="7" id="KW-1185">Reference proteome</keyword>
<protein>
    <submittedName>
        <fullName evidence="6">3-(3-hydroxyphenyl)propionate hydroxylase</fullName>
    </submittedName>
</protein>
<sequence>MSPRVLIAGAGPTGLTLAIDLARRGVGVRLIDRAAEYFAGSRGDGIQPRTLEVFDDLGVLDAILAAGAPPAPMRVYLDGQYVTERRMVEPRDPTPAVPYPNPWVLGQSDTEAILRARLAELGVHVELSTALTGFTQDDSGVTAVLAGPGGAETVRAEYLVGADGGRSTVRKTLGIAFEGSTDESLRMLLGDVRADALDHDYGYWFATADAPMRGIALSPLPGGRLFQFVAPLAEDTEPTRAVLQGYVDRLTGRTDLEIDEPAWSTVWRPNVRLAQRFRDGRVFLAGDAAHVHPPTGGQGMNTGIQDAYNLGWKLAAALTGAAPAEDTDALLTGYETERRAVAARVLGISSRLLDKHTAGDDDAMRRGAETQQLDISYRDPGAAGALVAGDRAPDAPLRRADGTALRLFDLFRGPHATLLAFGTAAAPGTEGVQGYSIAPPEATPADGELVAVGGHAFEGYAARPGTRVLVRPDGYLAWRTDA</sequence>
<dbReference type="PANTHER" id="PTHR43004:SF19">
    <property type="entry name" value="BINDING MONOOXYGENASE, PUTATIVE (JCVI)-RELATED"/>
    <property type="match status" value="1"/>
</dbReference>
<evidence type="ECO:0000256" key="4">
    <source>
        <dbReference type="ARBA" id="ARBA00022827"/>
    </source>
</evidence>
<dbReference type="GO" id="GO:0016709">
    <property type="term" value="F:oxidoreductase activity, acting on paired donors, with incorporation or reduction of molecular oxygen, NAD(P)H as one donor, and incorporation of one atom of oxygen"/>
    <property type="evidence" value="ECO:0007669"/>
    <property type="project" value="UniProtKB-ARBA"/>
</dbReference>
<dbReference type="NCBIfam" id="NF004832">
    <property type="entry name" value="PRK06184.1"/>
    <property type="match status" value="1"/>
</dbReference>
<dbReference type="Proteomes" id="UP000516173">
    <property type="component" value="Chromosome"/>
</dbReference>
<dbReference type="PRINTS" id="PR00420">
    <property type="entry name" value="RNGMNOXGNASE"/>
</dbReference>
<dbReference type="SUPFAM" id="SSF52833">
    <property type="entry name" value="Thioredoxin-like"/>
    <property type="match status" value="1"/>
</dbReference>
<comment type="similarity">
    <text evidence="2">Belongs to the PheA/TfdB FAD monooxygenase family.</text>
</comment>
<evidence type="ECO:0000259" key="5">
    <source>
        <dbReference type="Pfam" id="PF01494"/>
    </source>
</evidence>
<comment type="cofactor">
    <cofactor evidence="1">
        <name>FAD</name>
        <dbReference type="ChEBI" id="CHEBI:57692"/>
    </cofactor>
</comment>
<dbReference type="Gene3D" id="3.40.30.120">
    <property type="match status" value="1"/>
</dbReference>